<protein>
    <submittedName>
        <fullName evidence="3">Unannotated protein</fullName>
    </submittedName>
</protein>
<feature type="transmembrane region" description="Helical" evidence="1">
    <location>
        <begin position="143"/>
        <end position="160"/>
    </location>
</feature>
<accession>A0A6J6F5Z2</accession>
<feature type="transmembrane region" description="Helical" evidence="1">
    <location>
        <begin position="206"/>
        <end position="224"/>
    </location>
</feature>
<dbReference type="EMBL" id="CAEZTT010000152">
    <property type="protein sequence ID" value="CAB4583727.1"/>
    <property type="molecule type" value="Genomic_DNA"/>
</dbReference>
<dbReference type="GO" id="GO:0016020">
    <property type="term" value="C:membrane"/>
    <property type="evidence" value="ECO:0007669"/>
    <property type="project" value="InterPro"/>
</dbReference>
<dbReference type="InterPro" id="IPR037185">
    <property type="entry name" value="EmrE-like"/>
</dbReference>
<dbReference type="AlphaFoldDB" id="A0A6J6F5Z2"/>
<evidence type="ECO:0000259" key="2">
    <source>
        <dbReference type="Pfam" id="PF00892"/>
    </source>
</evidence>
<dbReference type="InterPro" id="IPR000620">
    <property type="entry name" value="EamA_dom"/>
</dbReference>
<keyword evidence="1" id="KW-1133">Transmembrane helix</keyword>
<feature type="transmembrane region" description="Helical" evidence="1">
    <location>
        <begin position="32"/>
        <end position="54"/>
    </location>
</feature>
<keyword evidence="1" id="KW-0812">Transmembrane</keyword>
<name>A0A6J6F5Z2_9ZZZZ</name>
<feature type="transmembrane region" description="Helical" evidence="1">
    <location>
        <begin position="259"/>
        <end position="276"/>
    </location>
</feature>
<gene>
    <name evidence="3" type="ORF">UFOPK1726_01089</name>
</gene>
<feature type="transmembrane region" description="Helical" evidence="1">
    <location>
        <begin position="230"/>
        <end position="252"/>
    </location>
</feature>
<reference evidence="3" key="1">
    <citation type="submission" date="2020-05" db="EMBL/GenBank/DDBJ databases">
        <authorList>
            <person name="Chiriac C."/>
            <person name="Salcher M."/>
            <person name="Ghai R."/>
            <person name="Kavagutti S V."/>
        </authorList>
    </citation>
    <scope>NUCLEOTIDE SEQUENCE</scope>
</reference>
<feature type="domain" description="EamA" evidence="2">
    <location>
        <begin position="2"/>
        <end position="132"/>
    </location>
</feature>
<proteinExistence type="predicted"/>
<feature type="transmembrane region" description="Helical" evidence="1">
    <location>
        <begin position="60"/>
        <end position="82"/>
    </location>
</feature>
<organism evidence="3">
    <name type="scientific">freshwater metagenome</name>
    <dbReference type="NCBI Taxonomy" id="449393"/>
    <lineage>
        <taxon>unclassified sequences</taxon>
        <taxon>metagenomes</taxon>
        <taxon>ecological metagenomes</taxon>
    </lineage>
</organism>
<keyword evidence="1" id="KW-0472">Membrane</keyword>
<feature type="transmembrane region" description="Helical" evidence="1">
    <location>
        <begin position="89"/>
        <end position="108"/>
    </location>
</feature>
<sequence>MAAILALISSMAWGVADYMGGIASRRAGAMQVLVVAYPAGAVIISLAAVFVVPGEFSQGAITWGIVAGLIGAIAVALLYIALSRGPMGIVSPITAVMSGSVPLVVGVIRGERLSTLAIVGVVLAVLAVTLVTREKSEHRKVQFSTVLIAIASGTAIGLYLSALGSAPVDSGIWAATVGRWTSSIFVAIAVFVVLRNFTKSNFPWQLAIISGFLDASANAIFQLASQRGLLAIVAVLGSLYPATTVLLARFLLHERLIRIQLFGVYLAFAAAAALALA</sequence>
<evidence type="ECO:0000256" key="1">
    <source>
        <dbReference type="SAM" id="Phobius"/>
    </source>
</evidence>
<feature type="transmembrane region" description="Helical" evidence="1">
    <location>
        <begin position="172"/>
        <end position="194"/>
    </location>
</feature>
<dbReference type="Pfam" id="PF00892">
    <property type="entry name" value="EamA"/>
    <property type="match status" value="1"/>
</dbReference>
<feature type="transmembrane region" description="Helical" evidence="1">
    <location>
        <begin position="114"/>
        <end position="131"/>
    </location>
</feature>
<dbReference type="SUPFAM" id="SSF103481">
    <property type="entry name" value="Multidrug resistance efflux transporter EmrE"/>
    <property type="match status" value="2"/>
</dbReference>
<evidence type="ECO:0000313" key="3">
    <source>
        <dbReference type="EMBL" id="CAB4583727.1"/>
    </source>
</evidence>